<protein>
    <submittedName>
        <fullName evidence="2">4-carboxymuconolactone decarboxylase</fullName>
    </submittedName>
</protein>
<evidence type="ECO:0000259" key="1">
    <source>
        <dbReference type="Pfam" id="PF02627"/>
    </source>
</evidence>
<dbReference type="PANTHER" id="PTHR33570">
    <property type="entry name" value="4-CARBOXYMUCONOLACTONE DECARBOXYLASE FAMILY PROTEIN"/>
    <property type="match status" value="1"/>
</dbReference>
<dbReference type="InterPro" id="IPR003779">
    <property type="entry name" value="CMD-like"/>
</dbReference>
<dbReference type="PANTHER" id="PTHR33570:SF2">
    <property type="entry name" value="CARBOXYMUCONOLACTONE DECARBOXYLASE-LIKE DOMAIN-CONTAINING PROTEIN"/>
    <property type="match status" value="1"/>
</dbReference>
<dbReference type="SUPFAM" id="SSF69118">
    <property type="entry name" value="AhpD-like"/>
    <property type="match status" value="1"/>
</dbReference>
<comment type="caution">
    <text evidence="2">The sequence shown here is derived from an EMBL/GenBank/DDBJ whole genome shotgun (WGS) entry which is preliminary data.</text>
</comment>
<feature type="domain" description="Carboxymuconolactone decarboxylase-like" evidence="1">
    <location>
        <begin position="38"/>
        <end position="117"/>
    </location>
</feature>
<dbReference type="InterPro" id="IPR052512">
    <property type="entry name" value="4CMD/NDH-1_regulator"/>
</dbReference>
<sequence>MDVGSLDAHGLRTRRKVMGDDHVNASVNDATPFTEDIQVLVTKYAWGDVWSRPGLSLRDRSIVTVSMLVALNRPQELRGHIRGALNNGVTVTELREMLLQAAIYCGAPAALDSFRVAVSVLDELNDGRETLQPSPTSGTEAVDQ</sequence>
<keyword evidence="3" id="KW-1185">Reference proteome</keyword>
<evidence type="ECO:0000313" key="2">
    <source>
        <dbReference type="EMBL" id="GGD70203.1"/>
    </source>
</evidence>
<name>A0ABQ1RJG0_9MICO</name>
<gene>
    <name evidence="2" type="ORF">GCM10007269_11800</name>
</gene>
<proteinExistence type="predicted"/>
<evidence type="ECO:0000313" key="3">
    <source>
        <dbReference type="Proteomes" id="UP000629365"/>
    </source>
</evidence>
<reference evidence="3" key="1">
    <citation type="journal article" date="2019" name="Int. J. Syst. Evol. Microbiol.">
        <title>The Global Catalogue of Microorganisms (GCM) 10K type strain sequencing project: providing services to taxonomists for standard genome sequencing and annotation.</title>
        <authorList>
            <consortium name="The Broad Institute Genomics Platform"/>
            <consortium name="The Broad Institute Genome Sequencing Center for Infectious Disease"/>
            <person name="Wu L."/>
            <person name="Ma J."/>
        </authorList>
    </citation>
    <scope>NUCLEOTIDE SEQUENCE [LARGE SCALE GENOMIC DNA]</scope>
    <source>
        <strain evidence="3">CCM 7640</strain>
    </source>
</reference>
<dbReference type="Gene3D" id="1.20.1290.10">
    <property type="entry name" value="AhpD-like"/>
    <property type="match status" value="1"/>
</dbReference>
<dbReference type="Proteomes" id="UP000629365">
    <property type="component" value="Unassembled WGS sequence"/>
</dbReference>
<accession>A0ABQ1RJG0</accession>
<dbReference type="Pfam" id="PF02627">
    <property type="entry name" value="CMD"/>
    <property type="match status" value="1"/>
</dbReference>
<dbReference type="InterPro" id="IPR029032">
    <property type="entry name" value="AhpD-like"/>
</dbReference>
<organism evidence="2 3">
    <name type="scientific">Microbacterium murale</name>
    <dbReference type="NCBI Taxonomy" id="1081040"/>
    <lineage>
        <taxon>Bacteria</taxon>
        <taxon>Bacillati</taxon>
        <taxon>Actinomycetota</taxon>
        <taxon>Actinomycetes</taxon>
        <taxon>Micrococcales</taxon>
        <taxon>Microbacteriaceae</taxon>
        <taxon>Microbacterium</taxon>
    </lineage>
</organism>
<dbReference type="EMBL" id="BMCM01000001">
    <property type="protein sequence ID" value="GGD70203.1"/>
    <property type="molecule type" value="Genomic_DNA"/>
</dbReference>